<dbReference type="VEuPathDB" id="FungiDB:PV08_02325"/>
<feature type="compositionally biased region" description="Basic and acidic residues" evidence="1">
    <location>
        <begin position="329"/>
        <end position="343"/>
    </location>
</feature>
<feature type="compositionally biased region" description="Low complexity" evidence="1">
    <location>
        <begin position="503"/>
        <end position="520"/>
    </location>
</feature>
<organism evidence="2 3">
    <name type="scientific">Exophiala spinifera</name>
    <dbReference type="NCBI Taxonomy" id="91928"/>
    <lineage>
        <taxon>Eukaryota</taxon>
        <taxon>Fungi</taxon>
        <taxon>Dikarya</taxon>
        <taxon>Ascomycota</taxon>
        <taxon>Pezizomycotina</taxon>
        <taxon>Eurotiomycetes</taxon>
        <taxon>Chaetothyriomycetidae</taxon>
        <taxon>Chaetothyriales</taxon>
        <taxon>Herpotrichiellaceae</taxon>
        <taxon>Exophiala</taxon>
    </lineage>
</organism>
<feature type="compositionally biased region" description="Basic and acidic residues" evidence="1">
    <location>
        <begin position="301"/>
        <end position="316"/>
    </location>
</feature>
<feature type="compositionally biased region" description="Basic and acidic residues" evidence="1">
    <location>
        <begin position="162"/>
        <end position="188"/>
    </location>
</feature>
<feature type="compositionally biased region" description="Pro residues" evidence="1">
    <location>
        <begin position="367"/>
        <end position="382"/>
    </location>
</feature>
<dbReference type="AlphaFoldDB" id="A0A0D2BGE5"/>
<feature type="compositionally biased region" description="Basic and acidic residues" evidence="1">
    <location>
        <begin position="521"/>
        <end position="532"/>
    </location>
</feature>
<dbReference type="HOGENOM" id="CLU_444829_0_0_1"/>
<feature type="region of interest" description="Disordered" evidence="1">
    <location>
        <begin position="553"/>
        <end position="575"/>
    </location>
</feature>
<name>A0A0D2BGE5_9EURO</name>
<dbReference type="OrthoDB" id="4152101at2759"/>
<feature type="region of interest" description="Disordered" evidence="1">
    <location>
        <begin position="114"/>
        <end position="538"/>
    </location>
</feature>
<dbReference type="EMBL" id="KN847493">
    <property type="protein sequence ID" value="KIW18038.1"/>
    <property type="molecule type" value="Genomic_DNA"/>
</dbReference>
<dbReference type="GeneID" id="27329408"/>
<reference evidence="2 3" key="1">
    <citation type="submission" date="2015-01" db="EMBL/GenBank/DDBJ databases">
        <title>The Genome Sequence of Exophiala spinifera CBS89968.</title>
        <authorList>
            <consortium name="The Broad Institute Genomics Platform"/>
            <person name="Cuomo C."/>
            <person name="de Hoog S."/>
            <person name="Gorbushina A."/>
            <person name="Stielow B."/>
            <person name="Teixiera M."/>
            <person name="Abouelleil A."/>
            <person name="Chapman S.B."/>
            <person name="Priest M."/>
            <person name="Young S.K."/>
            <person name="Wortman J."/>
            <person name="Nusbaum C."/>
            <person name="Birren B."/>
        </authorList>
    </citation>
    <scope>NUCLEOTIDE SEQUENCE [LARGE SCALE GENOMIC DNA]</scope>
    <source>
        <strain evidence="2 3">CBS 89968</strain>
    </source>
</reference>
<feature type="region of interest" description="Disordered" evidence="1">
    <location>
        <begin position="17"/>
        <end position="90"/>
    </location>
</feature>
<feature type="compositionally biased region" description="Polar residues" evidence="1">
    <location>
        <begin position="61"/>
        <end position="70"/>
    </location>
</feature>
<gene>
    <name evidence="2" type="ORF">PV08_02325</name>
</gene>
<evidence type="ECO:0000313" key="2">
    <source>
        <dbReference type="EMBL" id="KIW18038.1"/>
    </source>
</evidence>
<dbReference type="RefSeq" id="XP_016238254.1">
    <property type="nucleotide sequence ID" value="XM_016376684.1"/>
</dbReference>
<sequence>MDHSQLADLLAQTLPQKASNASVNRVQSLSPRQAFQSHVRTVNGRSSATTKPSPSALRSPELQQFSNLHVESTGPPPRSPARQTPFYGYTDADLHIARDGQPAFVAEEREAWARPSPLRIRKKPSNDIYVLQPPEQETPVKQPSKETRGLQQFGPMIDTADLNERPKTSRGPDAERASSDTHNDDDNHSQQLRNSKFAEGSMSHRSAGVSSTWHKHGSISSLSDLSDDEVTPKASPQRSSIDVDEFKPPAVTPSTLKQRLFKIGPTFKHNEKGGKTDAPLPGERKKKGLRKSISMWNLSHNGDKKKGRGADPDRDLAAQVATSSTPALVDKDTLNERKRRAEEAYAQQFGTKRRKSTGNQVPLPELSRPPRPLPVPELPPKTPRVHRPKPSLSSSAIATDSELSDGPSGIDHHKRPSRRELEKENQQLRAMLKQQQTRLKPDSAGVVPPVPAARTLDDLTNDIDPSKTRSASTSVRKQKLPPVPPVPDRVALRNLSNIRNQPKNKTSNTNTPSPNTNPSEKSNEQGNMERRPLTNINIAGLSRPVSVILEEDEEAIENKTPTPSPKRRVLEPSSVEKRKIRDQIAIQLRGVRREQWEWPEDVF</sequence>
<keyword evidence="3" id="KW-1185">Reference proteome</keyword>
<accession>A0A0D2BGE5</accession>
<evidence type="ECO:0000256" key="1">
    <source>
        <dbReference type="SAM" id="MobiDB-lite"/>
    </source>
</evidence>
<evidence type="ECO:0000313" key="3">
    <source>
        <dbReference type="Proteomes" id="UP000053328"/>
    </source>
</evidence>
<feature type="compositionally biased region" description="Polar residues" evidence="1">
    <location>
        <begin position="17"/>
        <end position="53"/>
    </location>
</feature>
<dbReference type="Proteomes" id="UP000053328">
    <property type="component" value="Unassembled WGS sequence"/>
</dbReference>
<proteinExistence type="predicted"/>
<protein>
    <submittedName>
        <fullName evidence="2">Uncharacterized protein</fullName>
    </submittedName>
</protein>